<accession>A0A2H0RBJ5</accession>
<organism evidence="2 3">
    <name type="scientific">candidate division WWE3 bacterium CG10_big_fil_rev_8_21_14_0_10_32_10</name>
    <dbReference type="NCBI Taxonomy" id="1975090"/>
    <lineage>
        <taxon>Bacteria</taxon>
        <taxon>Katanobacteria</taxon>
    </lineage>
</organism>
<dbReference type="Pfam" id="PF04070">
    <property type="entry name" value="DUF378"/>
    <property type="match status" value="1"/>
</dbReference>
<proteinExistence type="predicted"/>
<sequence>MMYKVALVLMVVGALNWGLVALFDMDLVAYLLGAMSVLAKTVYLLVAVSGVYVFYVEFTQKK</sequence>
<keyword evidence="1" id="KW-1133">Transmembrane helix</keyword>
<protein>
    <submittedName>
        <fullName evidence="2">DUF378 domain-containing protein</fullName>
    </submittedName>
</protein>
<comment type="caution">
    <text evidence="2">The sequence shown here is derived from an EMBL/GenBank/DDBJ whole genome shotgun (WGS) entry which is preliminary data.</text>
</comment>
<keyword evidence="1" id="KW-0812">Transmembrane</keyword>
<dbReference type="PANTHER" id="PTHR37304">
    <property type="entry name" value="MEMBRANE PROTEIN-RELATED"/>
    <property type="match status" value="1"/>
</dbReference>
<dbReference type="AlphaFoldDB" id="A0A2H0RBJ5"/>
<evidence type="ECO:0000256" key="1">
    <source>
        <dbReference type="SAM" id="Phobius"/>
    </source>
</evidence>
<feature type="transmembrane region" description="Helical" evidence="1">
    <location>
        <begin position="30"/>
        <end position="55"/>
    </location>
</feature>
<reference evidence="2 3" key="1">
    <citation type="submission" date="2017-09" db="EMBL/GenBank/DDBJ databases">
        <title>Depth-based differentiation of microbial function through sediment-hosted aquifers and enrichment of novel symbionts in the deep terrestrial subsurface.</title>
        <authorList>
            <person name="Probst A.J."/>
            <person name="Ladd B."/>
            <person name="Jarett J.K."/>
            <person name="Geller-Mcgrath D.E."/>
            <person name="Sieber C.M."/>
            <person name="Emerson J.B."/>
            <person name="Anantharaman K."/>
            <person name="Thomas B.C."/>
            <person name="Malmstrom R."/>
            <person name="Stieglmeier M."/>
            <person name="Klingl A."/>
            <person name="Woyke T."/>
            <person name="Ryan C.M."/>
            <person name="Banfield J.F."/>
        </authorList>
    </citation>
    <scope>NUCLEOTIDE SEQUENCE [LARGE SCALE GENOMIC DNA]</scope>
    <source>
        <strain evidence="2">CG10_big_fil_rev_8_21_14_0_10_32_10</strain>
    </source>
</reference>
<dbReference type="Proteomes" id="UP000230214">
    <property type="component" value="Unassembled WGS sequence"/>
</dbReference>
<keyword evidence="1" id="KW-0472">Membrane</keyword>
<dbReference type="InterPro" id="IPR007211">
    <property type="entry name" value="DUF378"/>
</dbReference>
<dbReference type="PANTHER" id="PTHR37304:SF1">
    <property type="entry name" value="MEMBRANE PROTEIN"/>
    <property type="match status" value="1"/>
</dbReference>
<evidence type="ECO:0000313" key="2">
    <source>
        <dbReference type="EMBL" id="PIR43853.1"/>
    </source>
</evidence>
<name>A0A2H0RBJ5_UNCKA</name>
<gene>
    <name evidence="2" type="ORF">COV24_00575</name>
</gene>
<dbReference type="EMBL" id="PCXU01000008">
    <property type="protein sequence ID" value="PIR43853.1"/>
    <property type="molecule type" value="Genomic_DNA"/>
</dbReference>
<evidence type="ECO:0000313" key="3">
    <source>
        <dbReference type="Proteomes" id="UP000230214"/>
    </source>
</evidence>